<feature type="region of interest" description="Disordered" evidence="1">
    <location>
        <begin position="1"/>
        <end position="37"/>
    </location>
</feature>
<protein>
    <submittedName>
        <fullName evidence="2">Uncharacterized protein</fullName>
    </submittedName>
</protein>
<keyword evidence="3" id="KW-1185">Reference proteome</keyword>
<sequence>MLGRTYVLHTNSDPGWPATSDETQVQRSRTRADGSKGRLNARFDRRRKRDQRAECTACAGDAQPVLSWSVVHSPLLSGCRWRPGPLLFLLRLRRPTEFEPSRCIDECWDGGGWRIGGLAFLSSAGAGMAEVLALAAPASFLPRRLVVVLSMLVGIRSFQTNLKRLHCIMEEDAQNCVIVCPVVVLYRPAWIPNDVEVEKEKRASIERIQSIRKSSDDCTGIQTPILLAACSSEVVLQYDERVAPLPAGTGTISLIRPAQLNSKSRCLNQGV</sequence>
<dbReference type="Proteomes" id="UP001456524">
    <property type="component" value="Unassembled WGS sequence"/>
</dbReference>
<dbReference type="EMBL" id="JBBWUH010000004">
    <property type="protein sequence ID" value="KAK8169749.1"/>
    <property type="molecule type" value="Genomic_DNA"/>
</dbReference>
<accession>A0ABR1XWN7</accession>
<evidence type="ECO:0000313" key="3">
    <source>
        <dbReference type="Proteomes" id="UP001456524"/>
    </source>
</evidence>
<evidence type="ECO:0000256" key="1">
    <source>
        <dbReference type="SAM" id="MobiDB-lite"/>
    </source>
</evidence>
<name>A0ABR1XWN7_9PEZI</name>
<comment type="caution">
    <text evidence="2">The sequence shown here is derived from an EMBL/GenBank/DDBJ whole genome shotgun (WGS) entry which is preliminary data.</text>
</comment>
<reference evidence="2 3" key="1">
    <citation type="journal article" date="2022" name="G3 (Bethesda)">
        <title>Enemy or ally: a genomic approach to elucidate the lifestyle of Phyllosticta citrichinaensis.</title>
        <authorList>
            <person name="Buijs V.A."/>
            <person name="Groenewald J.Z."/>
            <person name="Haridas S."/>
            <person name="LaButti K.M."/>
            <person name="Lipzen A."/>
            <person name="Martin F.M."/>
            <person name="Barry K."/>
            <person name="Grigoriev I.V."/>
            <person name="Crous P.W."/>
            <person name="Seidl M.F."/>
        </authorList>
    </citation>
    <scope>NUCLEOTIDE SEQUENCE [LARGE SCALE GENOMIC DNA]</scope>
    <source>
        <strain evidence="2 3">CBS 129764</strain>
    </source>
</reference>
<evidence type="ECO:0000313" key="2">
    <source>
        <dbReference type="EMBL" id="KAK8169749.1"/>
    </source>
</evidence>
<organism evidence="2 3">
    <name type="scientific">Phyllosticta citrichinensis</name>
    <dbReference type="NCBI Taxonomy" id="1130410"/>
    <lineage>
        <taxon>Eukaryota</taxon>
        <taxon>Fungi</taxon>
        <taxon>Dikarya</taxon>
        <taxon>Ascomycota</taxon>
        <taxon>Pezizomycotina</taxon>
        <taxon>Dothideomycetes</taxon>
        <taxon>Dothideomycetes incertae sedis</taxon>
        <taxon>Botryosphaeriales</taxon>
        <taxon>Phyllostictaceae</taxon>
        <taxon>Phyllosticta</taxon>
    </lineage>
</organism>
<proteinExistence type="predicted"/>
<gene>
    <name evidence="2" type="ORF">IWX90DRAFT_188836</name>
</gene>